<evidence type="ECO:0000259" key="1">
    <source>
        <dbReference type="PROSITE" id="PS50181"/>
    </source>
</evidence>
<dbReference type="STRING" id="685588.A0A067TW23"/>
<reference evidence="3" key="1">
    <citation type="journal article" date="2014" name="Proc. Natl. Acad. Sci. U.S.A.">
        <title>Extensive sampling of basidiomycete genomes demonstrates inadequacy of the white-rot/brown-rot paradigm for wood decay fungi.</title>
        <authorList>
            <person name="Riley R."/>
            <person name="Salamov A.A."/>
            <person name="Brown D.W."/>
            <person name="Nagy L.G."/>
            <person name="Floudas D."/>
            <person name="Held B.W."/>
            <person name="Levasseur A."/>
            <person name="Lombard V."/>
            <person name="Morin E."/>
            <person name="Otillar R."/>
            <person name="Lindquist E.A."/>
            <person name="Sun H."/>
            <person name="LaButti K.M."/>
            <person name="Schmutz J."/>
            <person name="Jabbour D."/>
            <person name="Luo H."/>
            <person name="Baker S.E."/>
            <person name="Pisabarro A.G."/>
            <person name="Walton J.D."/>
            <person name="Blanchette R.A."/>
            <person name="Henrissat B."/>
            <person name="Martin F."/>
            <person name="Cullen D."/>
            <person name="Hibbett D.S."/>
            <person name="Grigoriev I.V."/>
        </authorList>
    </citation>
    <scope>NUCLEOTIDE SEQUENCE [LARGE SCALE GENOMIC DNA]</scope>
    <source>
        <strain evidence="3">CBS 339.88</strain>
    </source>
</reference>
<dbReference type="HOGENOM" id="CLU_019366_1_0_1"/>
<dbReference type="InterPro" id="IPR036047">
    <property type="entry name" value="F-box-like_dom_sf"/>
</dbReference>
<dbReference type="Gene3D" id="1.20.1280.50">
    <property type="match status" value="1"/>
</dbReference>
<dbReference type="PROSITE" id="PS50181">
    <property type="entry name" value="FBOX"/>
    <property type="match status" value="1"/>
</dbReference>
<dbReference type="SUPFAM" id="SSF81383">
    <property type="entry name" value="F-box domain"/>
    <property type="match status" value="1"/>
</dbReference>
<sequence>MKLTDLPSELIEEIFVHCDPIDVSKAAQTGSTLRGIIYFSKDSKLWRELYLMQPFDDPRKCLSHDGRPKSTPILWKDELQRIVRARTIVTAEDGLATVKPGELEEVLETFIMLVCYVPSLTQYGIRTGQLSLNLAWVVAMFEGGFLDRLEERDSSTSAERQLISRLHSYYGLTKRDLKPQSRVDSRAFVYSLRNYSPENEYGPLLPTGEVNWEHVQALHHVVSMHLVDLSGDEDFMFAIFPMSLPFTQIGVPENVVLDEEKDWAGVAGSWTVHFCFCDHRDLLRFNEASTPRLDTSLFEDPDFREEFRSLDVKLCVTQTQKDPQHPTRPIIYFFGEMQEPSTSTMTGNVQMTKDNQVQWHFVSGDQGNTIWSSEGIQIGGLQSSFGVLGSWTTIFHDGDDPVGPFWMHKHNSEGPELP</sequence>
<keyword evidence="3" id="KW-1185">Reference proteome</keyword>
<protein>
    <recommendedName>
        <fullName evidence="1">F-box domain-containing protein</fullName>
    </recommendedName>
</protein>
<dbReference type="AlphaFoldDB" id="A0A067TW23"/>
<dbReference type="Proteomes" id="UP000027222">
    <property type="component" value="Unassembled WGS sequence"/>
</dbReference>
<feature type="domain" description="F-box" evidence="1">
    <location>
        <begin position="1"/>
        <end position="49"/>
    </location>
</feature>
<evidence type="ECO:0000313" key="3">
    <source>
        <dbReference type="Proteomes" id="UP000027222"/>
    </source>
</evidence>
<dbReference type="InterPro" id="IPR001810">
    <property type="entry name" value="F-box_dom"/>
</dbReference>
<dbReference type="EMBL" id="KL142369">
    <property type="protein sequence ID" value="KDR83208.1"/>
    <property type="molecule type" value="Genomic_DNA"/>
</dbReference>
<accession>A0A067TW23</accession>
<name>A0A067TW23_GALM3</name>
<proteinExistence type="predicted"/>
<evidence type="ECO:0000313" key="2">
    <source>
        <dbReference type="EMBL" id="KDR83208.1"/>
    </source>
</evidence>
<dbReference type="OrthoDB" id="3226064at2759"/>
<organism evidence="2 3">
    <name type="scientific">Galerina marginata (strain CBS 339.88)</name>
    <dbReference type="NCBI Taxonomy" id="685588"/>
    <lineage>
        <taxon>Eukaryota</taxon>
        <taxon>Fungi</taxon>
        <taxon>Dikarya</taxon>
        <taxon>Basidiomycota</taxon>
        <taxon>Agaricomycotina</taxon>
        <taxon>Agaricomycetes</taxon>
        <taxon>Agaricomycetidae</taxon>
        <taxon>Agaricales</taxon>
        <taxon>Agaricineae</taxon>
        <taxon>Strophariaceae</taxon>
        <taxon>Galerina</taxon>
    </lineage>
</organism>
<gene>
    <name evidence="2" type="ORF">GALMADRAFT_113420</name>
</gene>